<sequence length="644" mass="72626">MTSTRYDHFVVLEKASGDRPLQCSSRVSDQIRAHIDNYVSHVVWTYKVGDDYFSAMEVIFKRNETVCFRQNIDDRLQKAIAKEGAFDIGGGPHSTTDTNKAMYVIIDPRQYFFRDQRGTNRAYPLTGAFVLTLDGGKFKFKEMEFPMTQALYGLKKDIPGKVDLGSCIGDFELEAVVNPPNWFQQPQDSRIVAPGSDISDFLTLKVSWNLPLPQKDATNPKDLIIRGMNVQLQELVSCIDDETACFDEPTRCLRKLTLHDAKFAGLNIAKEDYRYLERACVSEGDIDELPKDKIISHLIYEQASADCYIPSELAKDALEKASTRDDVQYVSHQTMAFQGKNGITAVNTIDIRMPLDSSSSSLNWLSASLLPQGSNLIAGMVRPVSEFQSTRSVESGCLRGGLFLRADDRIIPFKFPFGDPLSRPVWHYSEDKCKVYLAVQKWYPEYPVTLTVSPKKHERFAFDEGACVFMPGMKIADGVRLQLTLPYSKEKAEAMRIETGSVKFYTRRYTISVTQFEKKNDMESNKVSYSRTTVVDKVRDMKSHEWDSFIQDSTTGLHACEVDVGNYSFPDLPPTVLSDQFLRVYALSFVVGLVAFGLELQMTVRVPIVVAHKSSSKHGTGQSIKSSSFSEKVKSKLLKMSKKQ</sequence>
<dbReference type="Proteomes" id="UP000244309">
    <property type="component" value="Unassembled WGS sequence"/>
</dbReference>
<reference evidence="2 3" key="1">
    <citation type="submission" date="2017-12" db="EMBL/GenBank/DDBJ databases">
        <title>Genome Sequence of a Multidrug-Resistant Candida haemulonii Isolate from a Patient with Chronic Leg Ulcers in Israel.</title>
        <authorList>
            <person name="Chow N.A."/>
            <person name="Gade L."/>
            <person name="Batra D."/>
            <person name="Rowe L.A."/>
            <person name="Ben-Ami R."/>
            <person name="Loparev V.N."/>
            <person name="Litvintseva A.P."/>
        </authorList>
    </citation>
    <scope>NUCLEOTIDE SEQUENCE [LARGE SCALE GENOMIC DNA]</scope>
    <source>
        <strain evidence="2 3">B11899</strain>
    </source>
</reference>
<feature type="region of interest" description="Disordered" evidence="1">
    <location>
        <begin position="616"/>
        <end position="644"/>
    </location>
</feature>
<accession>A0A2V1AMV7</accession>
<organism evidence="2 3">
    <name type="scientific">Candidozyma haemuli</name>
    <dbReference type="NCBI Taxonomy" id="45357"/>
    <lineage>
        <taxon>Eukaryota</taxon>
        <taxon>Fungi</taxon>
        <taxon>Dikarya</taxon>
        <taxon>Ascomycota</taxon>
        <taxon>Saccharomycotina</taxon>
        <taxon>Pichiomycetes</taxon>
        <taxon>Metschnikowiaceae</taxon>
        <taxon>Candidozyma</taxon>
    </lineage>
</organism>
<name>A0A2V1AMV7_9ASCO</name>
<comment type="caution">
    <text evidence="2">The sequence shown here is derived from an EMBL/GenBank/DDBJ whole genome shotgun (WGS) entry which is preliminary data.</text>
</comment>
<proteinExistence type="predicted"/>
<evidence type="ECO:0000313" key="3">
    <source>
        <dbReference type="Proteomes" id="UP000244309"/>
    </source>
</evidence>
<evidence type="ECO:0000313" key="2">
    <source>
        <dbReference type="EMBL" id="PVH19188.1"/>
    </source>
</evidence>
<dbReference type="AlphaFoldDB" id="A0A2V1AMV7"/>
<dbReference type="VEuPathDB" id="FungiDB:CXQ85_001489"/>
<dbReference type="EMBL" id="PKFO01000001">
    <property type="protein sequence ID" value="PVH19188.1"/>
    <property type="molecule type" value="Genomic_DNA"/>
</dbReference>
<protein>
    <submittedName>
        <fullName evidence="2">Uncharacterized protein</fullName>
    </submittedName>
</protein>
<dbReference type="GeneID" id="37006820"/>
<gene>
    <name evidence="2" type="ORF">CXQ85_001489</name>
</gene>
<evidence type="ECO:0000256" key="1">
    <source>
        <dbReference type="SAM" id="MobiDB-lite"/>
    </source>
</evidence>
<feature type="compositionally biased region" description="Basic residues" evidence="1">
    <location>
        <begin position="635"/>
        <end position="644"/>
    </location>
</feature>
<dbReference type="RefSeq" id="XP_025340128.1">
    <property type="nucleotide sequence ID" value="XM_025485197.1"/>
</dbReference>
<keyword evidence="3" id="KW-1185">Reference proteome</keyword>